<feature type="domain" description="Microcin J25-processing protein McjB C-terminal" evidence="2">
    <location>
        <begin position="104"/>
        <end position="202"/>
    </location>
</feature>
<dbReference type="OrthoDB" id="583768at2"/>
<evidence type="ECO:0000313" key="4">
    <source>
        <dbReference type="Proteomes" id="UP000320580"/>
    </source>
</evidence>
<evidence type="ECO:0000256" key="1">
    <source>
        <dbReference type="SAM" id="MobiDB-lite"/>
    </source>
</evidence>
<evidence type="ECO:0000259" key="2">
    <source>
        <dbReference type="Pfam" id="PF13471"/>
    </source>
</evidence>
<gene>
    <name evidence="3" type="ORF">FQU76_11865</name>
</gene>
<accession>A0A5B8J7A2</accession>
<protein>
    <submittedName>
        <fullName evidence="3">Lasso peptide biosynthesis B2 protein</fullName>
    </submittedName>
</protein>
<evidence type="ECO:0000313" key="3">
    <source>
        <dbReference type="EMBL" id="QDY77096.1"/>
    </source>
</evidence>
<dbReference type="InterPro" id="IPR053521">
    <property type="entry name" value="McjB-like"/>
</dbReference>
<reference evidence="3 4" key="1">
    <citation type="submission" date="2019-07" db="EMBL/GenBank/DDBJ databases">
        <authorList>
            <person name="Zhu P."/>
        </authorList>
    </citation>
    <scope>NUCLEOTIDE SEQUENCE [LARGE SCALE GENOMIC DNA]</scope>
    <source>
        <strain evidence="3 4">SSL-25</strain>
    </source>
</reference>
<keyword evidence="4" id="KW-1185">Reference proteome</keyword>
<dbReference type="KEGG" id="sqz:FQU76_11865"/>
<dbReference type="EMBL" id="CP042266">
    <property type="protein sequence ID" value="QDY77096.1"/>
    <property type="molecule type" value="Genomic_DNA"/>
</dbReference>
<sequence length="212" mass="23225">MTRPLPNRHTRTAIIDHAGVVIDYRTGSTTVLTGASLVHWLDVLDHTAAPAPVTVRPSAISWGADESPACLTPCPRPPWRWALAATVLLLCTLSIRHLGRPGTRFGRLVRLAEAGRNLPPPPREQAALAVRSVRWAARTLPARVACLEESTAASLLLACCGRGGVWRHGIATDPIRLHAWVCDVHDRPVEEPDRTDDYTPLNTPSVKAKRYR</sequence>
<dbReference type="NCBIfam" id="NF033537">
    <property type="entry name" value="lasso_biosyn_B2"/>
    <property type="match status" value="1"/>
</dbReference>
<feature type="region of interest" description="Disordered" evidence="1">
    <location>
        <begin position="191"/>
        <end position="212"/>
    </location>
</feature>
<name>A0A5B8J7A2_9ACTN</name>
<organism evidence="3 4">
    <name type="scientific">Streptomyces qinzhouensis</name>
    <dbReference type="NCBI Taxonomy" id="2599401"/>
    <lineage>
        <taxon>Bacteria</taxon>
        <taxon>Bacillati</taxon>
        <taxon>Actinomycetota</taxon>
        <taxon>Actinomycetes</taxon>
        <taxon>Kitasatosporales</taxon>
        <taxon>Streptomycetaceae</taxon>
        <taxon>Streptomyces</taxon>
    </lineage>
</organism>
<proteinExistence type="predicted"/>
<dbReference type="AlphaFoldDB" id="A0A5B8J7A2"/>
<dbReference type="Pfam" id="PF13471">
    <property type="entry name" value="Transglut_core3"/>
    <property type="match status" value="1"/>
</dbReference>
<dbReference type="Proteomes" id="UP000320580">
    <property type="component" value="Chromosome"/>
</dbReference>
<dbReference type="InterPro" id="IPR032708">
    <property type="entry name" value="McjB_C"/>
</dbReference>
<dbReference type="RefSeq" id="WP_146480382.1">
    <property type="nucleotide sequence ID" value="NZ_CP042266.1"/>
</dbReference>